<dbReference type="Gene3D" id="1.10.4160.10">
    <property type="entry name" value="Hydantoin permease"/>
    <property type="match status" value="1"/>
</dbReference>
<keyword evidence="5 6" id="KW-0472">Membrane</keyword>
<feature type="transmembrane region" description="Helical" evidence="6">
    <location>
        <begin position="189"/>
        <end position="216"/>
    </location>
</feature>
<feature type="transmembrane region" description="Helical" evidence="6">
    <location>
        <begin position="268"/>
        <end position="291"/>
    </location>
</feature>
<evidence type="ECO:0000256" key="5">
    <source>
        <dbReference type="ARBA" id="ARBA00023136"/>
    </source>
</evidence>
<comment type="subcellular location">
    <subcellularLocation>
        <location evidence="1">Membrane</location>
        <topology evidence="1">Multi-pass membrane protein</topology>
    </subcellularLocation>
</comment>
<dbReference type="InterPro" id="IPR001248">
    <property type="entry name" value="Pur-cyt_permease"/>
</dbReference>
<sequence>MTTYQKKTHDFVELTPAGIKKIQTYPNNVYNDETCPIGGKHRTWNAFSFASLWVGIIVSIPVYMLASGLLSGGMNWWQAIFTIVLGHGPAVLLGHFGTKYSTNFPLLSKFAFGPKGNVLPTLVRGILGCFWFGIQCWIGGTAIHSILSVLLPAFSNLPFNHYIAFFLFLFINVYLGLKGSGFIKFIENYLAIILIVLCFIVIVWASTLAGGFFNVFNNAVAQSGSGNFWSIFWPSLTSMIAFDSTIALNMSDFTRHAKSQKSQVIGQLIGLPFTTLFIVLVGIFGSVGSKIAFGEAIWEPATLISKFNNPIVVVTFSLVIAGAVLTTNVAGNLIPAGIVFSSLWGKVVKYKRAILAVGLFGIVTRPWVIIKNPANYYNFINTIATVLGPMTGIYMVMYAKPLKKQLNIVDLFRRDGGAYYYTNGWNIKGVFILALVTLVVLLGKFIPALQVLYNSSYIIGVLTASLLYLMLDHTQAIWTPRPED</sequence>
<feature type="transmembrane region" description="Helical" evidence="6">
    <location>
        <begin position="311"/>
        <end position="341"/>
    </location>
</feature>
<evidence type="ECO:0000256" key="2">
    <source>
        <dbReference type="ARBA" id="ARBA00008974"/>
    </source>
</evidence>
<dbReference type="Pfam" id="PF02133">
    <property type="entry name" value="Transp_cyt_pur"/>
    <property type="match status" value="1"/>
</dbReference>
<keyword evidence="8" id="KW-1185">Reference proteome</keyword>
<feature type="transmembrane region" description="Helical" evidence="6">
    <location>
        <begin position="46"/>
        <end position="70"/>
    </location>
</feature>
<feature type="transmembrane region" description="Helical" evidence="6">
    <location>
        <begin position="76"/>
        <end position="97"/>
    </location>
</feature>
<feature type="transmembrane region" description="Helical" evidence="6">
    <location>
        <begin position="159"/>
        <end position="177"/>
    </location>
</feature>
<dbReference type="STRING" id="1423796.FC24_GL000296"/>
<gene>
    <name evidence="7" type="ORF">FC24_GL000296</name>
</gene>
<feature type="transmembrane region" description="Helical" evidence="6">
    <location>
        <begin position="376"/>
        <end position="397"/>
    </location>
</feature>
<feature type="transmembrane region" description="Helical" evidence="6">
    <location>
        <begin position="228"/>
        <end position="248"/>
    </location>
</feature>
<keyword evidence="4 6" id="KW-1133">Transmembrane helix</keyword>
<evidence type="ECO:0000256" key="1">
    <source>
        <dbReference type="ARBA" id="ARBA00004141"/>
    </source>
</evidence>
<evidence type="ECO:0000313" key="7">
    <source>
        <dbReference type="EMBL" id="KRM99436.1"/>
    </source>
</evidence>
<dbReference type="PANTHER" id="PTHR30618:SF0">
    <property type="entry name" value="PURINE-URACIL PERMEASE NCS1"/>
    <property type="match status" value="1"/>
</dbReference>
<protein>
    <submittedName>
        <fullName evidence="7">Uncharacterized protein</fullName>
    </submittedName>
</protein>
<dbReference type="Proteomes" id="UP000051638">
    <property type="component" value="Unassembled WGS sequence"/>
</dbReference>
<dbReference type="PATRIC" id="fig|1423796.3.peg.307"/>
<dbReference type="OrthoDB" id="9780088at2"/>
<accession>A0A0R2DHB7</accession>
<dbReference type="CDD" id="cd11485">
    <property type="entry name" value="SLC-NCS1sbd_YbbW-like"/>
    <property type="match status" value="1"/>
</dbReference>
<organism evidence="7 8">
    <name type="scientific">Loigolactobacillus rennini DSM 20253</name>
    <dbReference type="NCBI Taxonomy" id="1423796"/>
    <lineage>
        <taxon>Bacteria</taxon>
        <taxon>Bacillati</taxon>
        <taxon>Bacillota</taxon>
        <taxon>Bacilli</taxon>
        <taxon>Lactobacillales</taxon>
        <taxon>Lactobacillaceae</taxon>
        <taxon>Loigolactobacillus</taxon>
    </lineage>
</organism>
<feature type="transmembrane region" description="Helical" evidence="6">
    <location>
        <begin position="118"/>
        <end position="147"/>
    </location>
</feature>
<feature type="transmembrane region" description="Helical" evidence="6">
    <location>
        <begin position="418"/>
        <end position="446"/>
    </location>
</feature>
<evidence type="ECO:0000256" key="3">
    <source>
        <dbReference type="ARBA" id="ARBA00022692"/>
    </source>
</evidence>
<dbReference type="GO" id="GO:0005886">
    <property type="term" value="C:plasma membrane"/>
    <property type="evidence" value="ECO:0007669"/>
    <property type="project" value="TreeGrafter"/>
</dbReference>
<evidence type="ECO:0000256" key="6">
    <source>
        <dbReference type="SAM" id="Phobius"/>
    </source>
</evidence>
<evidence type="ECO:0000256" key="4">
    <source>
        <dbReference type="ARBA" id="ARBA00022989"/>
    </source>
</evidence>
<dbReference type="AlphaFoldDB" id="A0A0R2DHB7"/>
<proteinExistence type="inferred from homology"/>
<dbReference type="PANTHER" id="PTHR30618">
    <property type="entry name" value="NCS1 FAMILY PURINE/PYRIMIDINE TRANSPORTER"/>
    <property type="match status" value="1"/>
</dbReference>
<dbReference type="EMBL" id="AYYI01000014">
    <property type="protein sequence ID" value="KRM99436.1"/>
    <property type="molecule type" value="Genomic_DNA"/>
</dbReference>
<comment type="similarity">
    <text evidence="2">Belongs to the purine-cytosine permease (2.A.39) family.</text>
</comment>
<comment type="caution">
    <text evidence="7">The sequence shown here is derived from an EMBL/GenBank/DDBJ whole genome shotgun (WGS) entry which is preliminary data.</text>
</comment>
<name>A0A0R2DHB7_9LACO</name>
<keyword evidence="3 6" id="KW-0812">Transmembrane</keyword>
<feature type="transmembrane region" description="Helical" evidence="6">
    <location>
        <begin position="452"/>
        <end position="471"/>
    </location>
</feature>
<evidence type="ECO:0000313" key="8">
    <source>
        <dbReference type="Proteomes" id="UP000051638"/>
    </source>
</evidence>
<feature type="transmembrane region" description="Helical" evidence="6">
    <location>
        <begin position="353"/>
        <end position="370"/>
    </location>
</feature>
<reference evidence="7 8" key="1">
    <citation type="journal article" date="2015" name="Genome Announc.">
        <title>Expanding the biotechnology potential of lactobacilli through comparative genomics of 213 strains and associated genera.</title>
        <authorList>
            <person name="Sun Z."/>
            <person name="Harris H.M."/>
            <person name="McCann A."/>
            <person name="Guo C."/>
            <person name="Argimon S."/>
            <person name="Zhang W."/>
            <person name="Yang X."/>
            <person name="Jeffery I.B."/>
            <person name="Cooney J.C."/>
            <person name="Kagawa T.F."/>
            <person name="Liu W."/>
            <person name="Song Y."/>
            <person name="Salvetti E."/>
            <person name="Wrobel A."/>
            <person name="Rasinkangas P."/>
            <person name="Parkhill J."/>
            <person name="Rea M.C."/>
            <person name="O'Sullivan O."/>
            <person name="Ritari J."/>
            <person name="Douillard F.P."/>
            <person name="Paul Ross R."/>
            <person name="Yang R."/>
            <person name="Briner A.E."/>
            <person name="Felis G.E."/>
            <person name="de Vos W.M."/>
            <person name="Barrangou R."/>
            <person name="Klaenhammer T.R."/>
            <person name="Caufield P.W."/>
            <person name="Cui Y."/>
            <person name="Zhang H."/>
            <person name="O'Toole P.W."/>
        </authorList>
    </citation>
    <scope>NUCLEOTIDE SEQUENCE [LARGE SCALE GENOMIC DNA]</scope>
    <source>
        <strain evidence="7 8">DSM 20253</strain>
    </source>
</reference>
<dbReference type="RefSeq" id="WP_057873219.1">
    <property type="nucleotide sequence ID" value="NZ_AYYI01000014.1"/>
</dbReference>
<dbReference type="InterPro" id="IPR045225">
    <property type="entry name" value="Uracil/uridine/allantoin_perm"/>
</dbReference>
<dbReference type="GO" id="GO:0015205">
    <property type="term" value="F:nucleobase transmembrane transporter activity"/>
    <property type="evidence" value="ECO:0007669"/>
    <property type="project" value="TreeGrafter"/>
</dbReference>